<accession>A0A2A9M628</accession>
<keyword evidence="3" id="KW-1185">Reference proteome</keyword>
<gene>
    <name evidence="2" type="ORF">BESB_032940</name>
</gene>
<protein>
    <submittedName>
        <fullName evidence="2">Uncharacterized protein</fullName>
    </submittedName>
</protein>
<feature type="region of interest" description="Disordered" evidence="1">
    <location>
        <begin position="565"/>
        <end position="680"/>
    </location>
</feature>
<evidence type="ECO:0000313" key="3">
    <source>
        <dbReference type="Proteomes" id="UP000224006"/>
    </source>
</evidence>
<evidence type="ECO:0000313" key="2">
    <source>
        <dbReference type="EMBL" id="PFH31097.1"/>
    </source>
</evidence>
<feature type="compositionally biased region" description="Basic and acidic residues" evidence="1">
    <location>
        <begin position="67"/>
        <end position="84"/>
    </location>
</feature>
<feature type="compositionally biased region" description="Polar residues" evidence="1">
    <location>
        <begin position="656"/>
        <end position="665"/>
    </location>
</feature>
<dbReference type="GeneID" id="40308276"/>
<feature type="compositionally biased region" description="Basic and acidic residues" evidence="1">
    <location>
        <begin position="93"/>
        <end position="103"/>
    </location>
</feature>
<organism evidence="2 3">
    <name type="scientific">Besnoitia besnoiti</name>
    <name type="common">Apicomplexan protozoan</name>
    <dbReference type="NCBI Taxonomy" id="94643"/>
    <lineage>
        <taxon>Eukaryota</taxon>
        <taxon>Sar</taxon>
        <taxon>Alveolata</taxon>
        <taxon>Apicomplexa</taxon>
        <taxon>Conoidasida</taxon>
        <taxon>Coccidia</taxon>
        <taxon>Eucoccidiorida</taxon>
        <taxon>Eimeriorina</taxon>
        <taxon>Sarcocystidae</taxon>
        <taxon>Besnoitia</taxon>
    </lineage>
</organism>
<feature type="compositionally biased region" description="Low complexity" evidence="1">
    <location>
        <begin position="642"/>
        <end position="655"/>
    </location>
</feature>
<feature type="compositionally biased region" description="Polar residues" evidence="1">
    <location>
        <begin position="205"/>
        <end position="215"/>
    </location>
</feature>
<dbReference type="VEuPathDB" id="ToxoDB:BESB_032940"/>
<feature type="region of interest" description="Disordered" evidence="1">
    <location>
        <begin position="501"/>
        <end position="543"/>
    </location>
</feature>
<feature type="compositionally biased region" description="Basic and acidic residues" evidence="1">
    <location>
        <begin position="955"/>
        <end position="966"/>
    </location>
</feature>
<name>A0A2A9M628_BESBE</name>
<dbReference type="AlphaFoldDB" id="A0A2A9M628"/>
<comment type="caution">
    <text evidence="2">The sequence shown here is derived from an EMBL/GenBank/DDBJ whole genome shotgun (WGS) entry which is preliminary data.</text>
</comment>
<feature type="region of interest" description="Disordered" evidence="1">
    <location>
        <begin position="179"/>
        <end position="215"/>
    </location>
</feature>
<sequence length="1016" mass="107091">MMLLAAGLHDLAQIHSFLKDSDTAAGLLQEAVSIVEKADKTEHRVCQYFHDVLKRLRARQQHRSTVRVREPDEAAKNKSDDDIKNPGAVSRARPKDESAEHTPSRISTLSTLGSLSSSECDKRRDALSASIGVEVKPNTECGYGVTPSSRNMGAESTVSITEVFSASASCPSRVPKAALLSSGGKRKLSRAPSSNRALPFVEPSTAPQSPSVTSVVAPRLSSSAVSAADPLSLQTSSGPSHQSVLPSSVTPTSLSCNDMSAAWSPSTNVKMEVFSETCAPGSVRAEALVGSLKRLASAAGRASGRRNPRWPRGVFRPFVRGSTMRASALTATGKGRVGRASAVQTRTPAETGCGSVGGCAFDDGIADLRGTTGVAACASPERSAHNCAIAGRYAELEKGRRCSVFGSPGNSRSGSRGDAGEGLLKNCWLTPRTRQSYESLLDVADLLNRGECTSPAAGHRRGGGRCETPLSAGRQPLNAPTRAVSGLNLCCLGASSAAASPPSESYAEANEDRVQQVSPAKGTLRKALSSSANQKGSTHARAKPLTRRRLIECCAQPECRATCESSELSEEADSSSNLRSRHLGYPSPSSSASSSPSQRMSSPDSSDDSFSLGCRQPVIRPLDQEGNTASSDVLKSRGAGGRSSATSSTPTATGALQASLSSSKPSEALEQPAEGSKECQQDKPASACSEVTAVCHFCGVAEILHWRRERAPAQHTAPLGCSVAETLGRYSRGGGKLGETGVELMKGARELPRPPVRTVERRRCACRVTFYRDMTWKVIVNPLKSLASADLEDRHEGSTPGANRCCGNESRRRRGRPQEIDDRLDLSAQLELTGRMRTLEGVGQGEPGREASSPPLSEDEKPGARRDSSAPYSEEHTGPPATASRPARGCTATIAQLREEANSIIQHLLIDQQACPDGASPSKPENNARRRMQTEGSTTSAARSSAAATSPSDRQNGDAEQREIGGGRRAGASDGGLEAEATHARHASAALRLHEYLVQIDRPPVPLMFVLGPLIS</sequence>
<dbReference type="KEGG" id="bbes:BESB_032940"/>
<reference evidence="2 3" key="1">
    <citation type="submission" date="2017-09" db="EMBL/GenBank/DDBJ databases">
        <title>Genome sequencing of Besnoitia besnoiti strain Bb-Ger1.</title>
        <authorList>
            <person name="Schares G."/>
            <person name="Venepally P."/>
            <person name="Lorenzi H.A."/>
        </authorList>
    </citation>
    <scope>NUCLEOTIDE SEQUENCE [LARGE SCALE GENOMIC DNA]</scope>
    <source>
        <strain evidence="2 3">Bb-Ger1</strain>
    </source>
</reference>
<feature type="compositionally biased region" description="Low complexity" evidence="1">
    <location>
        <begin position="107"/>
        <end position="117"/>
    </location>
</feature>
<feature type="compositionally biased region" description="Low complexity" evidence="1">
    <location>
        <begin position="970"/>
        <end position="979"/>
    </location>
</feature>
<feature type="region of interest" description="Disordered" evidence="1">
    <location>
        <begin position="791"/>
        <end position="825"/>
    </location>
</feature>
<dbReference type="RefSeq" id="XP_029215106.1">
    <property type="nucleotide sequence ID" value="XM_029361886.1"/>
</dbReference>
<dbReference type="Proteomes" id="UP000224006">
    <property type="component" value="Unassembled WGS sequence"/>
</dbReference>
<proteinExistence type="predicted"/>
<feature type="compositionally biased region" description="Basic and acidic residues" evidence="1">
    <location>
        <begin position="816"/>
        <end position="825"/>
    </location>
</feature>
<feature type="region of interest" description="Disordered" evidence="1">
    <location>
        <begin position="230"/>
        <end position="251"/>
    </location>
</feature>
<dbReference type="OrthoDB" id="10548590at2759"/>
<feature type="region of interest" description="Disordered" evidence="1">
    <location>
        <begin position="837"/>
        <end position="888"/>
    </location>
</feature>
<feature type="compositionally biased region" description="Polar residues" evidence="1">
    <location>
        <begin position="528"/>
        <end position="537"/>
    </location>
</feature>
<feature type="region of interest" description="Disordered" evidence="1">
    <location>
        <begin position="59"/>
        <end position="117"/>
    </location>
</feature>
<evidence type="ECO:0000256" key="1">
    <source>
        <dbReference type="SAM" id="MobiDB-lite"/>
    </source>
</evidence>
<feature type="compositionally biased region" description="Low complexity" evidence="1">
    <location>
        <begin position="586"/>
        <end position="611"/>
    </location>
</feature>
<feature type="compositionally biased region" description="Low complexity" evidence="1">
    <location>
        <begin position="937"/>
        <end position="950"/>
    </location>
</feature>
<feature type="compositionally biased region" description="Basic and acidic residues" evidence="1">
    <location>
        <begin position="858"/>
        <end position="877"/>
    </location>
</feature>
<dbReference type="EMBL" id="NWUJ01000017">
    <property type="protein sequence ID" value="PFH31097.1"/>
    <property type="molecule type" value="Genomic_DNA"/>
</dbReference>
<feature type="region of interest" description="Disordered" evidence="1">
    <location>
        <begin position="913"/>
        <end position="981"/>
    </location>
</feature>
<feature type="compositionally biased region" description="Polar residues" evidence="1">
    <location>
        <begin position="232"/>
        <end position="251"/>
    </location>
</feature>